<comment type="function">
    <text evidence="9">Component of the Mediator complex, a coactivator involved in the regulated transcription of nearly all RNA polymerase II-dependent genes. Mediator functions as a bridge to convey information from gene-specific regulatory proteins to the basal RNA polymerase II transcription machinery. Mediator is recruited to promoters by direct interactions with regulatory proteins and serves as a scaffold for the assembly of a functional preinitiation complex with RNA polymerase II and the general transcription factors.</text>
</comment>
<proteinExistence type="inferred from homology"/>
<dbReference type="AlphaFoldDB" id="A0A317XNT7"/>
<dbReference type="Pfam" id="PF08689">
    <property type="entry name" value="Med5"/>
    <property type="match status" value="1"/>
</dbReference>
<comment type="similarity">
    <text evidence="2 9">Belongs to the Mediator complex subunit 5 family.</text>
</comment>
<dbReference type="GO" id="GO:0003712">
    <property type="term" value="F:transcription coregulator activity"/>
    <property type="evidence" value="ECO:0007669"/>
    <property type="project" value="InterPro"/>
</dbReference>
<keyword evidence="12" id="KW-1185">Reference proteome</keyword>
<comment type="subunit">
    <text evidence="9">Component of the Mediator complex.</text>
</comment>
<evidence type="ECO:0000256" key="3">
    <source>
        <dbReference type="ARBA" id="ARBA00020628"/>
    </source>
</evidence>
<evidence type="ECO:0000256" key="7">
    <source>
        <dbReference type="ARBA" id="ARBA00023242"/>
    </source>
</evidence>
<evidence type="ECO:0000256" key="4">
    <source>
        <dbReference type="ARBA" id="ARBA00023015"/>
    </source>
</evidence>
<dbReference type="InParanoid" id="A0A317XNT7"/>
<dbReference type="GO" id="GO:0006357">
    <property type="term" value="P:regulation of transcription by RNA polymerase II"/>
    <property type="evidence" value="ECO:0007669"/>
    <property type="project" value="InterPro"/>
</dbReference>
<reference evidence="11 12" key="1">
    <citation type="journal article" date="2018" name="Mol. Biol. Evol.">
        <title>Broad Genomic Sampling Reveals a Smut Pathogenic Ancestry of the Fungal Clade Ustilaginomycotina.</title>
        <authorList>
            <person name="Kijpornyongpan T."/>
            <person name="Mondo S.J."/>
            <person name="Barry K."/>
            <person name="Sandor L."/>
            <person name="Lee J."/>
            <person name="Lipzen A."/>
            <person name="Pangilinan J."/>
            <person name="LaButti K."/>
            <person name="Hainaut M."/>
            <person name="Henrissat B."/>
            <person name="Grigoriev I.V."/>
            <person name="Spatafora J.W."/>
            <person name="Aime M.C."/>
        </authorList>
    </citation>
    <scope>NUCLEOTIDE SEQUENCE [LARGE SCALE GENOMIC DNA]</scope>
    <source>
        <strain evidence="11 12">MCA 3645</strain>
    </source>
</reference>
<evidence type="ECO:0000256" key="5">
    <source>
        <dbReference type="ARBA" id="ARBA00023159"/>
    </source>
</evidence>
<dbReference type="PANTHER" id="PTHR35784">
    <property type="entry name" value="MEDIATOR OF RNA POLYMERASE II TRANSCRIPTION SUBUNIT 5"/>
    <property type="match status" value="1"/>
</dbReference>
<evidence type="ECO:0000256" key="10">
    <source>
        <dbReference type="SAM" id="MobiDB-lite"/>
    </source>
</evidence>
<protein>
    <recommendedName>
        <fullName evidence="3 9">Mediator of RNA polymerase II transcription subunit 5</fullName>
    </recommendedName>
    <alternativeName>
        <fullName evidence="8 9">Mediator complex subunit 5</fullName>
    </alternativeName>
</protein>
<comment type="subcellular location">
    <subcellularLocation>
        <location evidence="1 9">Nucleus</location>
    </subcellularLocation>
</comment>
<keyword evidence="5 9" id="KW-0010">Activator</keyword>
<evidence type="ECO:0000313" key="12">
    <source>
        <dbReference type="Proteomes" id="UP000246740"/>
    </source>
</evidence>
<evidence type="ECO:0000256" key="8">
    <source>
        <dbReference type="ARBA" id="ARBA00031256"/>
    </source>
</evidence>
<organism evidence="11 12">
    <name type="scientific">Testicularia cyperi</name>
    <dbReference type="NCBI Taxonomy" id="1882483"/>
    <lineage>
        <taxon>Eukaryota</taxon>
        <taxon>Fungi</taxon>
        <taxon>Dikarya</taxon>
        <taxon>Basidiomycota</taxon>
        <taxon>Ustilaginomycotina</taxon>
        <taxon>Ustilaginomycetes</taxon>
        <taxon>Ustilaginales</taxon>
        <taxon>Anthracoideaceae</taxon>
        <taxon>Testicularia</taxon>
    </lineage>
</organism>
<dbReference type="OrthoDB" id="5549158at2759"/>
<evidence type="ECO:0000256" key="6">
    <source>
        <dbReference type="ARBA" id="ARBA00023163"/>
    </source>
</evidence>
<dbReference type="EMBL" id="KZ819195">
    <property type="protein sequence ID" value="PWY99482.1"/>
    <property type="molecule type" value="Genomic_DNA"/>
</dbReference>
<dbReference type="PANTHER" id="PTHR35784:SF1">
    <property type="entry name" value="MEDIATOR OF RNA POLYMERASE II TRANSCRIPTION SUBUNIT 5"/>
    <property type="match status" value="1"/>
</dbReference>
<evidence type="ECO:0000256" key="9">
    <source>
        <dbReference type="RuleBase" id="RU364142"/>
    </source>
</evidence>
<keyword evidence="4 9" id="KW-0805">Transcription regulation</keyword>
<dbReference type="STRING" id="1882483.A0A317XNT7"/>
<sequence>MVSQDVGRAIDTLLSQCLARRLPQSKWLQLLHQLLRRLDESLAANGASSSTSNAPTAAHIDAAGLAVKTLLSRTLDQPLIDPLLIEYLQGALYGSANRSGIEPDQGPITDVITATLYFLTLVYQQDFHDQNALLTLIQSLESVSSVLGQGLVATFSAPTAYIVTNDAFLELLTQVFQRAAQPRDSTASQPDKDTSVLCRASMAFVVANLRLVTLASHPSIASPQNLLCPRVGVTLLMNMAQGLLGHVYQTMLTLSQRATAATETASTQDSAHDVTAQIDSILETMNPAWKSEISLLRNLNGQIDLIVKLCRSLSSKDTLDASSGAAHKRAAEAALLAQKRAVWDHFIDVDAIASPETGPATASLSGVTPSTSKAPASAPTIEPEVALLLHQLVDQQAEWAEKLNSVKSLLLSRRLHSNPSVTLEKSLTAFYFEMLHAAVEACASVIETPPAFKGAETYPALWRNVVCGLLPEVILQIEQWLDATPDLPVRGQRQEAPHVRVESALKATLLIMADRLTICETAGQGPSAAADTMNEMMPDVVGMDTPPNQPIKAWMLRAFIEHSLARPEAITDEFPAGHKLASEVQSLPQSLQMDAQLEGLTLAALFESRFSSGEDPVELLHRVASDPGTLFTFSQQLTLQLQSWLDVHDFDSISRWCKALPEDLASLDTIMVYIDPVQMVHPLASLLDRQDLDQASDEPSTLGSILLFLQLLCHRYNVGPDRIVSANNGAPCFFAEYLSTASACHTLSDLSEDDRALVGRWIHALFGNEGISDDLIQASSPKTLLKLSPLLFSQSITACIYGVIDLETLRGGLSYFLQDLLSYALPGALNWLLREVLRVPLIPILDLLSSAGLQGNLDVPSNDGTLGNGLPRKANSRTVYLDVLALLLDSDSCPSVVRQLVARSFDRFVTSSRLHVTLEGCDSLTLSSVRARMESAGCTVSIISAEYPWLRSLLTQSQIPMSDSPQEQVLLRSLSQQLEVSSARDVFRQMTSHLTSALTSTGDSRSVEKALAARCALGPCAPETPLLKLVSQLDLAEAKSEASAAPMTRFLVLIFGLLHASDVLFDSAKASQAAETASAGLFDDEEDTHKTPSHHRYRIRTDQVVSILGIRLVRLATANPSLYQAYVNAVKSQQDCIAPGVRNRLWRFLGLPASADASTNMDVDGSSN</sequence>
<keyword evidence="7 9" id="KW-0539">Nucleus</keyword>
<name>A0A317XNT7_9BASI</name>
<evidence type="ECO:0000256" key="2">
    <source>
        <dbReference type="ARBA" id="ARBA00008782"/>
    </source>
</evidence>
<feature type="region of interest" description="Disordered" evidence="10">
    <location>
        <begin position="358"/>
        <end position="377"/>
    </location>
</feature>
<dbReference type="Proteomes" id="UP000246740">
    <property type="component" value="Unassembled WGS sequence"/>
</dbReference>
<dbReference type="InterPro" id="IPR014801">
    <property type="entry name" value="Mediator_Med5_fun"/>
</dbReference>
<evidence type="ECO:0000313" key="11">
    <source>
        <dbReference type="EMBL" id="PWY99482.1"/>
    </source>
</evidence>
<evidence type="ECO:0000256" key="1">
    <source>
        <dbReference type="ARBA" id="ARBA00004123"/>
    </source>
</evidence>
<accession>A0A317XNT7</accession>
<dbReference type="GO" id="GO:0016592">
    <property type="term" value="C:mediator complex"/>
    <property type="evidence" value="ECO:0007669"/>
    <property type="project" value="InterPro"/>
</dbReference>
<feature type="compositionally biased region" description="Polar residues" evidence="10">
    <location>
        <begin position="360"/>
        <end position="374"/>
    </location>
</feature>
<gene>
    <name evidence="9" type="primary">MED5</name>
    <name evidence="11" type="ORF">BCV70DRAFT_201046</name>
</gene>
<keyword evidence="6 9" id="KW-0804">Transcription</keyword>